<proteinExistence type="inferred from homology"/>
<dbReference type="Pfam" id="PF06886">
    <property type="entry name" value="TPX2"/>
    <property type="match status" value="1"/>
</dbReference>
<feature type="compositionally biased region" description="Basic and acidic residues" evidence="7">
    <location>
        <begin position="25"/>
        <end position="37"/>
    </location>
</feature>
<dbReference type="OrthoDB" id="1925970at2759"/>
<name>A0A7N2L787_QUELO</name>
<gene>
    <name evidence="9" type="primary">LOC115982102</name>
</gene>
<dbReference type="Gramene" id="QL03p027737:mrna">
    <property type="protein sequence ID" value="QL03p027737:mrna"/>
    <property type="gene ID" value="QL03p027737"/>
</dbReference>
<feature type="coiled-coil region" evidence="6">
    <location>
        <begin position="217"/>
        <end position="251"/>
    </location>
</feature>
<evidence type="ECO:0000256" key="3">
    <source>
        <dbReference type="ARBA" id="ARBA00022490"/>
    </source>
</evidence>
<dbReference type="RefSeq" id="XP_030960478.1">
    <property type="nucleotide sequence ID" value="XM_031104618.1"/>
</dbReference>
<evidence type="ECO:0000256" key="7">
    <source>
        <dbReference type="SAM" id="MobiDB-lite"/>
    </source>
</evidence>
<feature type="compositionally biased region" description="Basic and acidic residues" evidence="7">
    <location>
        <begin position="80"/>
        <end position="97"/>
    </location>
</feature>
<feature type="compositionally biased region" description="Polar residues" evidence="7">
    <location>
        <begin position="343"/>
        <end position="353"/>
    </location>
</feature>
<comment type="similarity">
    <text evidence="2">Belongs to the TPX2 family.</text>
</comment>
<evidence type="ECO:0000256" key="5">
    <source>
        <dbReference type="ARBA" id="ARBA00023212"/>
    </source>
</evidence>
<evidence type="ECO:0000313" key="10">
    <source>
        <dbReference type="Proteomes" id="UP000594261"/>
    </source>
</evidence>
<dbReference type="AlphaFoldDB" id="A0A7N2L787"/>
<dbReference type="EnsemblPlants" id="QL03p027737:mrna">
    <property type="protein sequence ID" value="QL03p027737:mrna"/>
    <property type="gene ID" value="QL03p027737"/>
</dbReference>
<feature type="compositionally biased region" description="Polar residues" evidence="7">
    <location>
        <begin position="368"/>
        <end position="385"/>
    </location>
</feature>
<evidence type="ECO:0000256" key="4">
    <source>
        <dbReference type="ARBA" id="ARBA00022701"/>
    </source>
</evidence>
<evidence type="ECO:0000256" key="6">
    <source>
        <dbReference type="SAM" id="Coils"/>
    </source>
</evidence>
<dbReference type="GO" id="GO:0000226">
    <property type="term" value="P:microtubule cytoskeleton organization"/>
    <property type="evidence" value="ECO:0007669"/>
    <property type="project" value="InterPro"/>
</dbReference>
<feature type="compositionally biased region" description="Polar residues" evidence="7">
    <location>
        <begin position="140"/>
        <end position="166"/>
    </location>
</feature>
<dbReference type="GO" id="GO:0005874">
    <property type="term" value="C:microtubule"/>
    <property type="evidence" value="ECO:0007669"/>
    <property type="project" value="UniProtKB-KW"/>
</dbReference>
<feature type="region of interest" description="Disordered" evidence="7">
    <location>
        <begin position="54"/>
        <end position="170"/>
    </location>
</feature>
<comment type="subcellular location">
    <subcellularLocation>
        <location evidence="1">Cytoplasm</location>
        <location evidence="1">Cytoskeleton</location>
    </subcellularLocation>
</comment>
<dbReference type="PANTHER" id="PTHR46372:SF6">
    <property type="entry name" value="PROTEIN WVD2-LIKE 1"/>
    <property type="match status" value="1"/>
</dbReference>
<feature type="compositionally biased region" description="Basic and acidic residues" evidence="7">
    <location>
        <begin position="1"/>
        <end position="14"/>
    </location>
</feature>
<dbReference type="InterPro" id="IPR027329">
    <property type="entry name" value="TPX2_C"/>
</dbReference>
<reference evidence="9" key="2">
    <citation type="submission" date="2021-01" db="UniProtKB">
        <authorList>
            <consortium name="EnsemblPlants"/>
        </authorList>
    </citation>
    <scope>IDENTIFICATION</scope>
</reference>
<dbReference type="PANTHER" id="PTHR46372">
    <property type="entry name" value="PROTEIN WVD2-LIKE 3"/>
    <property type="match status" value="1"/>
</dbReference>
<keyword evidence="6" id="KW-0175">Coiled coil</keyword>
<dbReference type="FunCoup" id="A0A7N2L787">
    <property type="interactions" value="171"/>
</dbReference>
<dbReference type="InterPro" id="IPR044806">
    <property type="entry name" value="WVD2/WDL1-4"/>
</dbReference>
<keyword evidence="5" id="KW-0206">Cytoskeleton</keyword>
<evidence type="ECO:0000259" key="8">
    <source>
        <dbReference type="Pfam" id="PF06886"/>
    </source>
</evidence>
<accession>A0A7N2L787</accession>
<protein>
    <recommendedName>
        <fullName evidence="8">TPX2 C-terminal domain-containing protein</fullName>
    </recommendedName>
</protein>
<evidence type="ECO:0000256" key="2">
    <source>
        <dbReference type="ARBA" id="ARBA00005885"/>
    </source>
</evidence>
<dbReference type="InParanoid" id="A0A7N2L787"/>
<evidence type="ECO:0000256" key="1">
    <source>
        <dbReference type="ARBA" id="ARBA00004245"/>
    </source>
</evidence>
<dbReference type="Proteomes" id="UP000594261">
    <property type="component" value="Chromosome 3"/>
</dbReference>
<feature type="region of interest" description="Disordered" evidence="7">
    <location>
        <begin position="1"/>
        <end position="37"/>
    </location>
</feature>
<dbReference type="EMBL" id="LRBV02000003">
    <property type="status" value="NOT_ANNOTATED_CDS"/>
    <property type="molecule type" value="Genomic_DNA"/>
</dbReference>
<dbReference type="KEGG" id="qlo:115982102"/>
<dbReference type="GeneID" id="115982102"/>
<organism evidence="9 10">
    <name type="scientific">Quercus lobata</name>
    <name type="common">Valley oak</name>
    <dbReference type="NCBI Taxonomy" id="97700"/>
    <lineage>
        <taxon>Eukaryota</taxon>
        <taxon>Viridiplantae</taxon>
        <taxon>Streptophyta</taxon>
        <taxon>Embryophyta</taxon>
        <taxon>Tracheophyta</taxon>
        <taxon>Spermatophyta</taxon>
        <taxon>Magnoliopsida</taxon>
        <taxon>eudicotyledons</taxon>
        <taxon>Gunneridae</taxon>
        <taxon>Pentapetalae</taxon>
        <taxon>rosids</taxon>
        <taxon>fabids</taxon>
        <taxon>Fagales</taxon>
        <taxon>Fagaceae</taxon>
        <taxon>Quercus</taxon>
    </lineage>
</organism>
<feature type="region of interest" description="Disordered" evidence="7">
    <location>
        <begin position="306"/>
        <end position="385"/>
    </location>
</feature>
<sequence length="385" mass="42536">MGRELTDQHMEKKPNGVVVTTNGFSHDKAHVSPKISEDSIEARDYEVKECTEENSVFDQHHENQEVLGIKTTNLDASVPEGKKEKTGAQKSSVEKKSRSPASRSAANGNVRTHTVPQPFSLATEKRGSCTRSVVAESAGNGVTSSLKANNTNSPQATKNSQPNSPLSLRKPFLSDIKKYHDEEDSCSVASSTAASVRTVKSRVTVGSAPSFKSAQRAEKRKEFYMKLEEKHQALEAEKSACEARTKEEQEAAIKQLRKNLVIKAKPVPSFYYEGPPPKAELKKLPLTRPKSPKLISVLRRKSCSEVINSSQEEKEGICRRAQRHSLGGQREEPATLSIPKTKGQISDRNTNGNHKVKESPKQEEETTETNLPKINEQMNADITVH</sequence>
<keyword evidence="10" id="KW-1185">Reference proteome</keyword>
<keyword evidence="3" id="KW-0963">Cytoplasm</keyword>
<reference evidence="9 10" key="1">
    <citation type="journal article" date="2016" name="G3 (Bethesda)">
        <title>First Draft Assembly and Annotation of the Genome of a California Endemic Oak Quercus lobata Nee (Fagaceae).</title>
        <authorList>
            <person name="Sork V.L."/>
            <person name="Fitz-Gibbon S.T."/>
            <person name="Puiu D."/>
            <person name="Crepeau M."/>
            <person name="Gugger P.F."/>
            <person name="Sherman R."/>
            <person name="Stevens K."/>
            <person name="Langley C.H."/>
            <person name="Pellegrini M."/>
            <person name="Salzberg S.L."/>
        </authorList>
    </citation>
    <scope>NUCLEOTIDE SEQUENCE [LARGE SCALE GENOMIC DNA]</scope>
    <source>
        <strain evidence="9 10">cv. SW786</strain>
    </source>
</reference>
<dbReference type="GO" id="GO:0008017">
    <property type="term" value="F:microtubule binding"/>
    <property type="evidence" value="ECO:0007669"/>
    <property type="project" value="InterPro"/>
</dbReference>
<feature type="domain" description="TPX2 C-terminal" evidence="8">
    <location>
        <begin position="210"/>
        <end position="282"/>
    </location>
</feature>
<keyword evidence="4" id="KW-0493">Microtubule</keyword>
<evidence type="ECO:0000313" key="9">
    <source>
        <dbReference type="EnsemblPlants" id="QL03p027737:mrna"/>
    </source>
</evidence>
<feature type="compositionally biased region" description="Polar residues" evidence="7">
    <location>
        <begin position="107"/>
        <end position="117"/>
    </location>
</feature>
<dbReference type="OMA" id="NGAGMVK"/>
<feature type="compositionally biased region" description="Basic and acidic residues" evidence="7">
    <location>
        <begin position="355"/>
        <end position="364"/>
    </location>
</feature>